<keyword evidence="3" id="KW-1185">Reference proteome</keyword>
<name>A0A0R3N6F2_9BRAD</name>
<gene>
    <name evidence="2" type="ORF">CQ13_04380</name>
</gene>
<organism evidence="2 3">
    <name type="scientific">Bradyrhizobium retamae</name>
    <dbReference type="NCBI Taxonomy" id="1300035"/>
    <lineage>
        <taxon>Bacteria</taxon>
        <taxon>Pseudomonadati</taxon>
        <taxon>Pseudomonadota</taxon>
        <taxon>Alphaproteobacteria</taxon>
        <taxon>Hyphomicrobiales</taxon>
        <taxon>Nitrobacteraceae</taxon>
        <taxon>Bradyrhizobium</taxon>
    </lineage>
</organism>
<evidence type="ECO:0000313" key="2">
    <source>
        <dbReference type="EMBL" id="KRR27626.1"/>
    </source>
</evidence>
<dbReference type="Pfam" id="PF07791">
    <property type="entry name" value="Imm11"/>
    <property type="match status" value="1"/>
</dbReference>
<evidence type="ECO:0000313" key="3">
    <source>
        <dbReference type="Proteomes" id="UP000052023"/>
    </source>
</evidence>
<evidence type="ECO:0000259" key="1">
    <source>
        <dbReference type="Pfam" id="PF07791"/>
    </source>
</evidence>
<dbReference type="InterPro" id="IPR012433">
    <property type="entry name" value="Imm11"/>
</dbReference>
<dbReference type="EMBL" id="LLYA01000112">
    <property type="protein sequence ID" value="KRR27626.1"/>
    <property type="molecule type" value="Genomic_DNA"/>
</dbReference>
<dbReference type="AlphaFoldDB" id="A0A0R3N6F2"/>
<reference evidence="2 3" key="1">
    <citation type="submission" date="2014-03" db="EMBL/GenBank/DDBJ databases">
        <title>Bradyrhizobium valentinum sp. nov., isolated from effective nodules of Lupinus mariae-josephae, a lupine endemic of basic-lime soils in Eastern Spain.</title>
        <authorList>
            <person name="Duran D."/>
            <person name="Rey L."/>
            <person name="Navarro A."/>
            <person name="Busquets A."/>
            <person name="Imperial J."/>
            <person name="Ruiz-Argueso T."/>
        </authorList>
    </citation>
    <scope>NUCLEOTIDE SEQUENCE [LARGE SCALE GENOMIC DNA]</scope>
    <source>
        <strain evidence="2 3">Ro19</strain>
    </source>
</reference>
<feature type="domain" description="Immunity MXAN-0049 protein" evidence="1">
    <location>
        <begin position="53"/>
        <end position="133"/>
    </location>
</feature>
<dbReference type="Proteomes" id="UP000052023">
    <property type="component" value="Unassembled WGS sequence"/>
</dbReference>
<dbReference type="OrthoDB" id="8072781at2"/>
<proteinExistence type="predicted"/>
<sequence>MARLLVDDEGEPRAEADLPWLGGHVLVLREHAAKVLAPLLDRSGELLPLACPDADLWLFNVLTVVDALDEEKSELVRFDDGDILDVERYAFRPELADGLTVFKVPQLLRGPLFLGDEFVSAVKAAGLRGPEFIQLWP</sequence>
<dbReference type="RefSeq" id="WP_057843474.1">
    <property type="nucleotide sequence ID" value="NZ_LLYA01000112.1"/>
</dbReference>
<accession>A0A0R3N6F2</accession>
<protein>
    <recommendedName>
        <fullName evidence="1">Immunity MXAN-0049 protein domain-containing protein</fullName>
    </recommendedName>
</protein>
<comment type="caution">
    <text evidence="2">The sequence shown here is derived from an EMBL/GenBank/DDBJ whole genome shotgun (WGS) entry which is preliminary data.</text>
</comment>